<dbReference type="EMBL" id="LR134162">
    <property type="protein sequence ID" value="VEB07168.1"/>
    <property type="molecule type" value="Genomic_DNA"/>
</dbReference>
<accession>A0A447S508</accession>
<evidence type="ECO:0000313" key="2">
    <source>
        <dbReference type="Proteomes" id="UP000282433"/>
    </source>
</evidence>
<reference evidence="1 2" key="1">
    <citation type="submission" date="2018-12" db="EMBL/GenBank/DDBJ databases">
        <authorList>
            <consortium name="Pathogen Informatics"/>
        </authorList>
    </citation>
    <scope>NUCLEOTIDE SEQUENCE [LARGE SCALE GENOMIC DNA]</scope>
    <source>
        <strain evidence="1 2">NCTC13635</strain>
    </source>
</reference>
<organism evidence="1 2">
    <name type="scientific">Klebsiella pneumoniae</name>
    <dbReference type="NCBI Taxonomy" id="573"/>
    <lineage>
        <taxon>Bacteria</taxon>
        <taxon>Pseudomonadati</taxon>
        <taxon>Pseudomonadota</taxon>
        <taxon>Gammaproteobacteria</taxon>
        <taxon>Enterobacterales</taxon>
        <taxon>Enterobacteriaceae</taxon>
        <taxon>Klebsiella/Raoultella group</taxon>
        <taxon>Klebsiella</taxon>
        <taxon>Klebsiella pneumoniae complex</taxon>
    </lineage>
</organism>
<proteinExistence type="predicted"/>
<dbReference type="AlphaFoldDB" id="A0A447S508"/>
<dbReference type="Proteomes" id="UP000282433">
    <property type="component" value="Chromosome"/>
</dbReference>
<evidence type="ECO:0000313" key="1">
    <source>
        <dbReference type="EMBL" id="VEB07168.1"/>
    </source>
</evidence>
<sequence length="100" mass="10760">MNTDTGEVVQIIPDAVSLTPSLALLNLVYSGSATFSDLPAGNYAVVVSSPQASGGLAAVVDETGRQQICCRLPRRQSRILRSTPRRQLPAMCWLRMQGVM</sequence>
<name>A0A447S508_KLEPN</name>
<gene>
    <name evidence="1" type="ORF">NCTC13635_06573</name>
</gene>
<protein>
    <submittedName>
        <fullName evidence="1">SD repeat-containing cell surface protein</fullName>
    </submittedName>
</protein>